<sequence>MAGHSLHPGWSVYCATKSAVAHPTGNPRAELGARGVRVKNIEPGVTITELGHDMRDITLQTALARTRTDLRPLTAEDIADTIAFAVSAPAHVNVAELAVVPVQPG</sequence>
<evidence type="ECO:0000256" key="2">
    <source>
        <dbReference type="ARBA" id="ARBA00023002"/>
    </source>
</evidence>
<dbReference type="PRINTS" id="PR00081">
    <property type="entry name" value="GDHRDH"/>
</dbReference>
<keyword evidence="2" id="KW-0560">Oxidoreductase</keyword>
<dbReference type="Proteomes" id="UP001218629">
    <property type="component" value="Chromosome"/>
</dbReference>
<evidence type="ECO:0000313" key="3">
    <source>
        <dbReference type="EMBL" id="WEB45045.1"/>
    </source>
</evidence>
<dbReference type="InterPro" id="IPR002347">
    <property type="entry name" value="SDR_fam"/>
</dbReference>
<comment type="similarity">
    <text evidence="1">Belongs to the short-chain dehydrogenases/reductases (SDR) family.</text>
</comment>
<evidence type="ECO:0000256" key="1">
    <source>
        <dbReference type="ARBA" id="ARBA00006484"/>
    </source>
</evidence>
<dbReference type="PANTHER" id="PTHR43115">
    <property type="entry name" value="DEHYDROGENASE/REDUCTASE SDR FAMILY MEMBER 11"/>
    <property type="match status" value="1"/>
</dbReference>
<reference evidence="3 4" key="1">
    <citation type="submission" date="2022-03" db="EMBL/GenBank/DDBJ databases">
        <title>Streptomyces yunnanensis P86,complete genome.</title>
        <authorList>
            <person name="Chen S."/>
            <person name="Zhang Q."/>
        </authorList>
    </citation>
    <scope>NUCLEOTIDE SEQUENCE [LARGE SCALE GENOMIC DNA]</scope>
    <source>
        <strain evidence="3 4">P86</strain>
    </source>
</reference>
<dbReference type="Gene3D" id="3.40.50.720">
    <property type="entry name" value="NAD(P)-binding Rossmann-like Domain"/>
    <property type="match status" value="1"/>
</dbReference>
<accession>A0ABY8AMC3</accession>
<dbReference type="EMBL" id="CP095749">
    <property type="protein sequence ID" value="WEB45045.1"/>
    <property type="molecule type" value="Genomic_DNA"/>
</dbReference>
<protein>
    <submittedName>
        <fullName evidence="3">SDR family NAD(P)-dependent oxidoreductase</fullName>
    </submittedName>
</protein>
<organism evidence="3 4">
    <name type="scientific">Streptomyces yunnanensis</name>
    <dbReference type="NCBI Taxonomy" id="156453"/>
    <lineage>
        <taxon>Bacteria</taxon>
        <taxon>Bacillati</taxon>
        <taxon>Actinomycetota</taxon>
        <taxon>Actinomycetes</taxon>
        <taxon>Kitasatosporales</taxon>
        <taxon>Streptomycetaceae</taxon>
        <taxon>Streptomyces</taxon>
    </lineage>
</organism>
<dbReference type="Pfam" id="PF00106">
    <property type="entry name" value="adh_short"/>
    <property type="match status" value="1"/>
</dbReference>
<keyword evidence="4" id="KW-1185">Reference proteome</keyword>
<dbReference type="PANTHER" id="PTHR43115:SF4">
    <property type="entry name" value="DEHYDROGENASE_REDUCTASE SDR FAMILY MEMBER 11"/>
    <property type="match status" value="1"/>
</dbReference>
<name>A0ABY8AMC3_9ACTN</name>
<evidence type="ECO:0000313" key="4">
    <source>
        <dbReference type="Proteomes" id="UP001218629"/>
    </source>
</evidence>
<proteinExistence type="inferred from homology"/>
<gene>
    <name evidence="3" type="ORF">MOV08_40980</name>
</gene>
<dbReference type="InterPro" id="IPR036291">
    <property type="entry name" value="NAD(P)-bd_dom_sf"/>
</dbReference>
<dbReference type="SUPFAM" id="SSF51735">
    <property type="entry name" value="NAD(P)-binding Rossmann-fold domains"/>
    <property type="match status" value="1"/>
</dbReference>